<dbReference type="OrthoDB" id="9787225at2"/>
<evidence type="ECO:0000256" key="1">
    <source>
        <dbReference type="SAM" id="MobiDB-lite"/>
    </source>
</evidence>
<dbReference type="EMBL" id="CP036291">
    <property type="protein sequence ID" value="QDU87114.1"/>
    <property type="molecule type" value="Genomic_DNA"/>
</dbReference>
<evidence type="ECO:0000259" key="2">
    <source>
        <dbReference type="PROSITE" id="PS51782"/>
    </source>
</evidence>
<dbReference type="InterPro" id="IPR005490">
    <property type="entry name" value="LD_TPept_cat_dom"/>
</dbReference>
<dbReference type="CDD" id="cd00118">
    <property type="entry name" value="LysM"/>
    <property type="match status" value="1"/>
</dbReference>
<dbReference type="SUPFAM" id="SSF54106">
    <property type="entry name" value="LysM domain"/>
    <property type="match status" value="1"/>
</dbReference>
<dbReference type="RefSeq" id="WP_145280967.1">
    <property type="nucleotide sequence ID" value="NZ_CP036291.1"/>
</dbReference>
<protein>
    <submittedName>
        <fullName evidence="3">LysM domain protein</fullName>
    </submittedName>
</protein>
<dbReference type="Proteomes" id="UP000317429">
    <property type="component" value="Chromosome"/>
</dbReference>
<reference evidence="3 4" key="1">
    <citation type="submission" date="2019-02" db="EMBL/GenBank/DDBJ databases">
        <title>Deep-cultivation of Planctomycetes and their phenomic and genomic characterization uncovers novel biology.</title>
        <authorList>
            <person name="Wiegand S."/>
            <person name="Jogler M."/>
            <person name="Boedeker C."/>
            <person name="Pinto D."/>
            <person name="Vollmers J."/>
            <person name="Rivas-Marin E."/>
            <person name="Kohn T."/>
            <person name="Peeters S.H."/>
            <person name="Heuer A."/>
            <person name="Rast P."/>
            <person name="Oberbeckmann S."/>
            <person name="Bunk B."/>
            <person name="Jeske O."/>
            <person name="Meyerdierks A."/>
            <person name="Storesund J.E."/>
            <person name="Kallscheuer N."/>
            <person name="Luecker S."/>
            <person name="Lage O.M."/>
            <person name="Pohl T."/>
            <person name="Merkel B.J."/>
            <person name="Hornburger P."/>
            <person name="Mueller R.-W."/>
            <person name="Bruemmer F."/>
            <person name="Labrenz M."/>
            <person name="Spormann A.M."/>
            <person name="Op den Camp H."/>
            <person name="Overmann J."/>
            <person name="Amann R."/>
            <person name="Jetten M.S.M."/>
            <person name="Mascher T."/>
            <person name="Medema M.H."/>
            <person name="Devos D.P."/>
            <person name="Kaster A.-K."/>
            <person name="Ovreas L."/>
            <person name="Rohde M."/>
            <person name="Galperin M.Y."/>
            <person name="Jogler C."/>
        </authorList>
    </citation>
    <scope>NUCLEOTIDE SEQUENCE [LARGE SCALE GENOMIC DNA]</scope>
    <source>
        <strain evidence="3 4">Pla175</strain>
    </source>
</reference>
<accession>A0A518D6K1</accession>
<organism evidence="3 4">
    <name type="scientific">Pirellulimonas nuda</name>
    <dbReference type="NCBI Taxonomy" id="2528009"/>
    <lineage>
        <taxon>Bacteria</taxon>
        <taxon>Pseudomonadati</taxon>
        <taxon>Planctomycetota</taxon>
        <taxon>Planctomycetia</taxon>
        <taxon>Pirellulales</taxon>
        <taxon>Lacipirellulaceae</taxon>
        <taxon>Pirellulimonas</taxon>
    </lineage>
</organism>
<dbReference type="GO" id="GO:0016740">
    <property type="term" value="F:transferase activity"/>
    <property type="evidence" value="ECO:0007669"/>
    <property type="project" value="InterPro"/>
</dbReference>
<feature type="domain" description="LysM" evidence="2">
    <location>
        <begin position="301"/>
        <end position="345"/>
    </location>
</feature>
<dbReference type="KEGG" id="pnd:Pla175_04690"/>
<dbReference type="CDD" id="cd16913">
    <property type="entry name" value="YkuD_like"/>
    <property type="match status" value="1"/>
</dbReference>
<feature type="region of interest" description="Disordered" evidence="1">
    <location>
        <begin position="181"/>
        <end position="237"/>
    </location>
</feature>
<evidence type="ECO:0000313" key="4">
    <source>
        <dbReference type="Proteomes" id="UP000317429"/>
    </source>
</evidence>
<dbReference type="Gene3D" id="3.10.350.10">
    <property type="entry name" value="LysM domain"/>
    <property type="match status" value="1"/>
</dbReference>
<dbReference type="PROSITE" id="PS51782">
    <property type="entry name" value="LYSM"/>
    <property type="match status" value="1"/>
</dbReference>
<dbReference type="AlphaFoldDB" id="A0A518D6K1"/>
<evidence type="ECO:0000313" key="3">
    <source>
        <dbReference type="EMBL" id="QDU87114.1"/>
    </source>
</evidence>
<sequence>MDTIRPLATITILAVLGLFLAMKINQSPVAPIEGISGDAWEQTDPRATEVATAWPGAAETAPPATTADAAAKPAASVTAAPAMPELPMPMEIPTARYGAAEQSKPEKVAASGRVPSLGTTTADMAGSLPAVPPQPETPQPKAPQPRDPQPQDPQPKSPEAVALALPVAAAAGGRYAESETTPIDFSALDSIPPAKADTPTPREAAPADEMASLPALPSLPAMTPPASQGAGSPALGGSPFDLARPAIDAALERGELSRAHLLLTQWYSDPTLTPAQKLEVEQLVSQLAGSVIYSTDHLIEPAHEVQSGETLETIAAKYNVPWQLLAKINGVSSADGVRPGQSVKVIRGPFQGMVDLSDQQLVLMVGGRYAGRFPVRLDGAASSGGEWTVEQKKLEPVRGTPYAAYDPSAAAAAQQKVVVLRRPGGAFGPSVVLGSPEAPSEAHQGRISVAQKDLDDLYDILSVGSQVTIRL</sequence>
<gene>
    <name evidence="3" type="ORF">Pla175_04690</name>
</gene>
<feature type="compositionally biased region" description="Pro residues" evidence="1">
    <location>
        <begin position="130"/>
        <end position="156"/>
    </location>
</feature>
<keyword evidence="4" id="KW-1185">Reference proteome</keyword>
<dbReference type="SMART" id="SM00257">
    <property type="entry name" value="LysM"/>
    <property type="match status" value="1"/>
</dbReference>
<proteinExistence type="predicted"/>
<dbReference type="InterPro" id="IPR036779">
    <property type="entry name" value="LysM_dom_sf"/>
</dbReference>
<dbReference type="InterPro" id="IPR018392">
    <property type="entry name" value="LysM"/>
</dbReference>
<feature type="region of interest" description="Disordered" evidence="1">
    <location>
        <begin position="98"/>
        <end position="158"/>
    </location>
</feature>
<dbReference type="Pfam" id="PF01476">
    <property type="entry name" value="LysM"/>
    <property type="match status" value="1"/>
</dbReference>
<name>A0A518D6K1_9BACT</name>